<dbReference type="Gramene" id="Psat05G0495800-T1">
    <property type="protein sequence ID" value="KAI5409349.1"/>
    <property type="gene ID" value="KIW84_054958"/>
</dbReference>
<feature type="signal peptide" evidence="1">
    <location>
        <begin position="1"/>
        <end position="24"/>
    </location>
</feature>
<comment type="caution">
    <text evidence="3">The sequence shown here is derived from an EMBL/GenBank/DDBJ whole genome shotgun (WGS) entry which is preliminary data.</text>
</comment>
<evidence type="ECO:0000313" key="4">
    <source>
        <dbReference type="Proteomes" id="UP001058974"/>
    </source>
</evidence>
<reference evidence="3 4" key="1">
    <citation type="journal article" date="2022" name="Nat. Genet.">
        <title>Improved pea reference genome and pan-genome highlight genomic features and evolutionary characteristics.</title>
        <authorList>
            <person name="Yang T."/>
            <person name="Liu R."/>
            <person name="Luo Y."/>
            <person name="Hu S."/>
            <person name="Wang D."/>
            <person name="Wang C."/>
            <person name="Pandey M.K."/>
            <person name="Ge S."/>
            <person name="Xu Q."/>
            <person name="Li N."/>
            <person name="Li G."/>
            <person name="Huang Y."/>
            <person name="Saxena R.K."/>
            <person name="Ji Y."/>
            <person name="Li M."/>
            <person name="Yan X."/>
            <person name="He Y."/>
            <person name="Liu Y."/>
            <person name="Wang X."/>
            <person name="Xiang C."/>
            <person name="Varshney R.K."/>
            <person name="Ding H."/>
            <person name="Gao S."/>
            <person name="Zong X."/>
        </authorList>
    </citation>
    <scope>NUCLEOTIDE SEQUENCE [LARGE SCALE GENOMIC DNA]</scope>
    <source>
        <strain evidence="3 4">cv. Zhongwan 6</strain>
    </source>
</reference>
<accession>A0A9D4WUH2</accession>
<name>A0A9D4WUH2_PEA</name>
<dbReference type="GO" id="GO:0046872">
    <property type="term" value="F:metal ion binding"/>
    <property type="evidence" value="ECO:0007669"/>
    <property type="project" value="InterPro"/>
</dbReference>
<dbReference type="EMBL" id="JAMSHJ010000005">
    <property type="protein sequence ID" value="KAI5409349.1"/>
    <property type="molecule type" value="Genomic_DNA"/>
</dbReference>
<evidence type="ECO:0000256" key="1">
    <source>
        <dbReference type="SAM" id="SignalP"/>
    </source>
</evidence>
<proteinExistence type="predicted"/>
<dbReference type="Proteomes" id="UP001058974">
    <property type="component" value="Chromosome 5"/>
</dbReference>
<keyword evidence="1" id="KW-0732">Signal</keyword>
<gene>
    <name evidence="3" type="ORF">KIW84_054958</name>
</gene>
<feature type="domain" description="Late nodulin" evidence="2">
    <location>
        <begin position="1"/>
        <end position="66"/>
    </location>
</feature>
<sequence>MSQILKCVYYLIVSLCLFLVEAKAAKPLWRTTPHNYFASPCETDKDCFNKVCYRPLKRKCISSRCECVRHDLYVVMLLDFRLKNLCKYFVYEPLFCCLFLHQNRI</sequence>
<evidence type="ECO:0000259" key="2">
    <source>
        <dbReference type="Pfam" id="PF07127"/>
    </source>
</evidence>
<dbReference type="InterPro" id="IPR009810">
    <property type="entry name" value="Nodulin_late_dom"/>
</dbReference>
<feature type="chain" id="PRO_5039445749" description="Late nodulin domain-containing protein" evidence="1">
    <location>
        <begin position="25"/>
        <end position="105"/>
    </location>
</feature>
<organism evidence="3 4">
    <name type="scientific">Pisum sativum</name>
    <name type="common">Garden pea</name>
    <name type="synonym">Lathyrus oleraceus</name>
    <dbReference type="NCBI Taxonomy" id="3888"/>
    <lineage>
        <taxon>Eukaryota</taxon>
        <taxon>Viridiplantae</taxon>
        <taxon>Streptophyta</taxon>
        <taxon>Embryophyta</taxon>
        <taxon>Tracheophyta</taxon>
        <taxon>Spermatophyta</taxon>
        <taxon>Magnoliopsida</taxon>
        <taxon>eudicotyledons</taxon>
        <taxon>Gunneridae</taxon>
        <taxon>Pentapetalae</taxon>
        <taxon>rosids</taxon>
        <taxon>fabids</taxon>
        <taxon>Fabales</taxon>
        <taxon>Fabaceae</taxon>
        <taxon>Papilionoideae</taxon>
        <taxon>50 kb inversion clade</taxon>
        <taxon>NPAAA clade</taxon>
        <taxon>Hologalegina</taxon>
        <taxon>IRL clade</taxon>
        <taxon>Fabeae</taxon>
        <taxon>Lathyrus</taxon>
    </lineage>
</organism>
<keyword evidence="4" id="KW-1185">Reference proteome</keyword>
<dbReference type="Pfam" id="PF07127">
    <property type="entry name" value="Nodulin_late"/>
    <property type="match status" value="1"/>
</dbReference>
<evidence type="ECO:0000313" key="3">
    <source>
        <dbReference type="EMBL" id="KAI5409349.1"/>
    </source>
</evidence>
<protein>
    <recommendedName>
        <fullName evidence="2">Late nodulin domain-containing protein</fullName>
    </recommendedName>
</protein>
<dbReference type="AlphaFoldDB" id="A0A9D4WUH2"/>